<protein>
    <submittedName>
        <fullName evidence="11">Amino acid ABC transporter permease</fullName>
    </submittedName>
</protein>
<reference evidence="11" key="2">
    <citation type="journal article" date="2021" name="PeerJ">
        <title>Extensive microbial diversity within the chicken gut microbiome revealed by metagenomics and culture.</title>
        <authorList>
            <person name="Gilroy R."/>
            <person name="Ravi A."/>
            <person name="Getino M."/>
            <person name="Pursley I."/>
            <person name="Horton D.L."/>
            <person name="Alikhan N.F."/>
            <person name="Baker D."/>
            <person name="Gharbi K."/>
            <person name="Hall N."/>
            <person name="Watson M."/>
            <person name="Adriaenssens E.M."/>
            <person name="Foster-Nyarko E."/>
            <person name="Jarju S."/>
            <person name="Secka A."/>
            <person name="Antonio M."/>
            <person name="Oren A."/>
            <person name="Chaudhuri R.R."/>
            <person name="La Ragione R."/>
            <person name="Hildebrand F."/>
            <person name="Pallen M.J."/>
        </authorList>
    </citation>
    <scope>NUCLEOTIDE SEQUENCE</scope>
    <source>
        <strain evidence="11">10406</strain>
    </source>
</reference>
<dbReference type="AlphaFoldDB" id="A0A9D1SWM4"/>
<keyword evidence="5 9" id="KW-0812">Transmembrane</keyword>
<evidence type="ECO:0000256" key="9">
    <source>
        <dbReference type="RuleBase" id="RU363032"/>
    </source>
</evidence>
<organism evidence="11 12">
    <name type="scientific">Candidatus Limadaptatus stercoripullorum</name>
    <dbReference type="NCBI Taxonomy" id="2840846"/>
    <lineage>
        <taxon>Bacteria</taxon>
        <taxon>Bacillati</taxon>
        <taxon>Bacillota</taxon>
        <taxon>Clostridia</taxon>
        <taxon>Eubacteriales</taxon>
        <taxon>Candidatus Limadaptatus</taxon>
    </lineage>
</organism>
<dbReference type="CDD" id="cd06261">
    <property type="entry name" value="TM_PBP2"/>
    <property type="match status" value="1"/>
</dbReference>
<dbReference type="SUPFAM" id="SSF161098">
    <property type="entry name" value="MetI-like"/>
    <property type="match status" value="1"/>
</dbReference>
<keyword evidence="3 9" id="KW-0813">Transport</keyword>
<keyword evidence="6" id="KW-0029">Amino-acid transport</keyword>
<evidence type="ECO:0000313" key="11">
    <source>
        <dbReference type="EMBL" id="HIU98810.1"/>
    </source>
</evidence>
<reference evidence="11" key="1">
    <citation type="submission" date="2020-10" db="EMBL/GenBank/DDBJ databases">
        <authorList>
            <person name="Gilroy R."/>
        </authorList>
    </citation>
    <scope>NUCLEOTIDE SEQUENCE</scope>
    <source>
        <strain evidence="11">10406</strain>
    </source>
</reference>
<dbReference type="InterPro" id="IPR010065">
    <property type="entry name" value="AA_ABC_transptr_permease_3TM"/>
</dbReference>
<accession>A0A9D1SWM4</accession>
<keyword evidence="7 9" id="KW-1133">Transmembrane helix</keyword>
<dbReference type="InterPro" id="IPR035906">
    <property type="entry name" value="MetI-like_sf"/>
</dbReference>
<dbReference type="InterPro" id="IPR000515">
    <property type="entry name" value="MetI-like"/>
</dbReference>
<keyword evidence="4" id="KW-1003">Cell membrane</keyword>
<dbReference type="Gene3D" id="1.10.3720.10">
    <property type="entry name" value="MetI-like"/>
    <property type="match status" value="1"/>
</dbReference>
<feature type="transmembrane region" description="Helical" evidence="9">
    <location>
        <begin position="28"/>
        <end position="48"/>
    </location>
</feature>
<dbReference type="PANTHER" id="PTHR30614:SF20">
    <property type="entry name" value="GLUTAMINE TRANSPORT SYSTEM PERMEASE PROTEIN GLNP"/>
    <property type="match status" value="1"/>
</dbReference>
<sequence>MFEDFFPKVGELLSTYGKLLLSGLKNTLIIAVCAFIIGLLIGTVIASVKVSPKKNFRSPVARWIFYVIEGICNVYVTVVRGTPVVVQLLLMYFAILAQAGLPALYVAVIVFGLNSGAYMSEIIRGGILSIDKGQMEAGRSLGMSYVGTMARVVLPQSVKNITPTLINEFIALLKETSVAGYITVIDVTMVTQRIVAREYEALVPYLVLAVIYLVIVLLFTCVAKLLERRLRKSDRPA</sequence>
<dbReference type="PROSITE" id="PS50928">
    <property type="entry name" value="ABC_TM1"/>
    <property type="match status" value="1"/>
</dbReference>
<gene>
    <name evidence="11" type="ORF">IAC73_03085</name>
</gene>
<feature type="transmembrane region" description="Helical" evidence="9">
    <location>
        <begin position="60"/>
        <end position="78"/>
    </location>
</feature>
<dbReference type="NCBIfam" id="TIGR01726">
    <property type="entry name" value="HEQRo_perm_3TM"/>
    <property type="match status" value="1"/>
</dbReference>
<dbReference type="Pfam" id="PF00528">
    <property type="entry name" value="BPD_transp_1"/>
    <property type="match status" value="1"/>
</dbReference>
<dbReference type="PANTHER" id="PTHR30614">
    <property type="entry name" value="MEMBRANE COMPONENT OF AMINO ACID ABC TRANSPORTER"/>
    <property type="match status" value="1"/>
</dbReference>
<evidence type="ECO:0000256" key="6">
    <source>
        <dbReference type="ARBA" id="ARBA00022970"/>
    </source>
</evidence>
<dbReference type="Proteomes" id="UP000886857">
    <property type="component" value="Unassembled WGS sequence"/>
</dbReference>
<evidence type="ECO:0000259" key="10">
    <source>
        <dbReference type="PROSITE" id="PS50928"/>
    </source>
</evidence>
<dbReference type="GO" id="GO:0006865">
    <property type="term" value="P:amino acid transport"/>
    <property type="evidence" value="ECO:0007669"/>
    <property type="project" value="UniProtKB-KW"/>
</dbReference>
<name>A0A9D1SWM4_9FIRM</name>
<evidence type="ECO:0000313" key="12">
    <source>
        <dbReference type="Proteomes" id="UP000886857"/>
    </source>
</evidence>
<dbReference type="EMBL" id="DVOE01000046">
    <property type="protein sequence ID" value="HIU98810.1"/>
    <property type="molecule type" value="Genomic_DNA"/>
</dbReference>
<dbReference type="GO" id="GO:0043190">
    <property type="term" value="C:ATP-binding cassette (ABC) transporter complex"/>
    <property type="evidence" value="ECO:0007669"/>
    <property type="project" value="InterPro"/>
</dbReference>
<comment type="similarity">
    <text evidence="2">Belongs to the binding-protein-dependent transport system permease family. HisMQ subfamily.</text>
</comment>
<comment type="subcellular location">
    <subcellularLocation>
        <location evidence="1 9">Cell membrane</location>
        <topology evidence="1 9">Multi-pass membrane protein</topology>
    </subcellularLocation>
</comment>
<evidence type="ECO:0000256" key="1">
    <source>
        <dbReference type="ARBA" id="ARBA00004651"/>
    </source>
</evidence>
<evidence type="ECO:0000256" key="8">
    <source>
        <dbReference type="ARBA" id="ARBA00023136"/>
    </source>
</evidence>
<feature type="transmembrane region" description="Helical" evidence="9">
    <location>
        <begin position="90"/>
        <end position="114"/>
    </location>
</feature>
<evidence type="ECO:0000256" key="5">
    <source>
        <dbReference type="ARBA" id="ARBA00022692"/>
    </source>
</evidence>
<keyword evidence="8 9" id="KW-0472">Membrane</keyword>
<feature type="domain" description="ABC transmembrane type-1" evidence="10">
    <location>
        <begin position="24"/>
        <end position="223"/>
    </location>
</feature>
<evidence type="ECO:0000256" key="2">
    <source>
        <dbReference type="ARBA" id="ARBA00010072"/>
    </source>
</evidence>
<feature type="transmembrane region" description="Helical" evidence="9">
    <location>
        <begin position="178"/>
        <end position="196"/>
    </location>
</feature>
<evidence type="ECO:0000256" key="3">
    <source>
        <dbReference type="ARBA" id="ARBA00022448"/>
    </source>
</evidence>
<proteinExistence type="inferred from homology"/>
<evidence type="ECO:0000256" key="7">
    <source>
        <dbReference type="ARBA" id="ARBA00022989"/>
    </source>
</evidence>
<dbReference type="GO" id="GO:0022857">
    <property type="term" value="F:transmembrane transporter activity"/>
    <property type="evidence" value="ECO:0007669"/>
    <property type="project" value="InterPro"/>
</dbReference>
<dbReference type="InterPro" id="IPR043429">
    <property type="entry name" value="ArtM/GltK/GlnP/TcyL/YhdX-like"/>
</dbReference>
<comment type="caution">
    <text evidence="11">The sequence shown here is derived from an EMBL/GenBank/DDBJ whole genome shotgun (WGS) entry which is preliminary data.</text>
</comment>
<feature type="transmembrane region" description="Helical" evidence="9">
    <location>
        <begin position="202"/>
        <end position="226"/>
    </location>
</feature>
<evidence type="ECO:0000256" key="4">
    <source>
        <dbReference type="ARBA" id="ARBA00022475"/>
    </source>
</evidence>